<accession>A0A4Q0XHZ5</accession>
<dbReference type="EMBL" id="SDDZ01000003">
    <property type="protein sequence ID" value="RXJ50493.1"/>
    <property type="molecule type" value="Genomic_DNA"/>
</dbReference>
<evidence type="ECO:0000256" key="6">
    <source>
        <dbReference type="RuleBase" id="RU000481"/>
    </source>
</evidence>
<dbReference type="InterPro" id="IPR050596">
    <property type="entry name" value="AspAT/PAT-like"/>
</dbReference>
<evidence type="ECO:0000313" key="8">
    <source>
        <dbReference type="EMBL" id="RXJ50493.1"/>
    </source>
</evidence>
<dbReference type="Proteomes" id="UP000289792">
    <property type="component" value="Unassembled WGS sequence"/>
</dbReference>
<keyword evidence="4 6" id="KW-0808">Transferase</keyword>
<dbReference type="GO" id="GO:0030170">
    <property type="term" value="F:pyridoxal phosphate binding"/>
    <property type="evidence" value="ECO:0007669"/>
    <property type="project" value="InterPro"/>
</dbReference>
<evidence type="ECO:0000256" key="5">
    <source>
        <dbReference type="ARBA" id="ARBA00022898"/>
    </source>
</evidence>
<dbReference type="Gene3D" id="3.40.640.10">
    <property type="entry name" value="Type I PLP-dependent aspartate aminotransferase-like (Major domain)"/>
    <property type="match status" value="1"/>
</dbReference>
<evidence type="ECO:0000256" key="1">
    <source>
        <dbReference type="ARBA" id="ARBA00001933"/>
    </source>
</evidence>
<name>A0A4Q0XHZ5_9FLAO</name>
<sequence length="396" mass="44537">MPKISKKGQMMPSSPIRKLVPYAEQAYKEGKTVYHLNIGQPDIKTPEVALDAVRVHSLDILAYTRSEGSEGYRKKIAQYYAKNNINVDHSDIIVTTGGSEALLFAFGSIMDSDDEIIIPEPFYANYNGFSTASDIKVVPVISKIEDNFALPPIEEFEKLITDKTKAILICNPGNPTGYLYSKEEIKQLAAVVKKHDLFLIADEVYREFVYDGNEFYSIMQEEGLEDHAIMIDSVSKRYSMCGARIGYLVSRNKDFIATALKFAQARLSPPTLAQIASEAALETPQSYFDDVIEEYVKRRNTLIRELKKIDGIKVAEPKGAFYCIVELPVKSADHFAQWLLESYDYNKETVMVAPAAGFYSTPNVGLNQVRIAYVLNEESLIRAVFILKEALKVYPN</sequence>
<organism evidence="8 9">
    <name type="scientific">Gelidibacter gilvus</name>
    <dbReference type="NCBI Taxonomy" id="59602"/>
    <lineage>
        <taxon>Bacteria</taxon>
        <taxon>Pseudomonadati</taxon>
        <taxon>Bacteroidota</taxon>
        <taxon>Flavobacteriia</taxon>
        <taxon>Flavobacteriales</taxon>
        <taxon>Flavobacteriaceae</taxon>
        <taxon>Gelidibacter</taxon>
    </lineage>
</organism>
<dbReference type="CDD" id="cd00609">
    <property type="entry name" value="AAT_like"/>
    <property type="match status" value="1"/>
</dbReference>
<dbReference type="GO" id="GO:0008483">
    <property type="term" value="F:transaminase activity"/>
    <property type="evidence" value="ECO:0007669"/>
    <property type="project" value="UniProtKB-KW"/>
</dbReference>
<evidence type="ECO:0000313" key="9">
    <source>
        <dbReference type="Proteomes" id="UP000289792"/>
    </source>
</evidence>
<dbReference type="PANTHER" id="PTHR46383">
    <property type="entry name" value="ASPARTATE AMINOTRANSFERASE"/>
    <property type="match status" value="1"/>
</dbReference>
<keyword evidence="5" id="KW-0663">Pyridoxal phosphate</keyword>
<dbReference type="InterPro" id="IPR015422">
    <property type="entry name" value="PyrdxlP-dep_Trfase_small"/>
</dbReference>
<protein>
    <recommendedName>
        <fullName evidence="6">Aminotransferase</fullName>
        <ecNumber evidence="6">2.6.1.-</ecNumber>
    </recommendedName>
</protein>
<dbReference type="NCBIfam" id="NF005744">
    <property type="entry name" value="PRK07568.1"/>
    <property type="match status" value="1"/>
</dbReference>
<dbReference type="SUPFAM" id="SSF53383">
    <property type="entry name" value="PLP-dependent transferases"/>
    <property type="match status" value="1"/>
</dbReference>
<comment type="caution">
    <text evidence="8">The sequence shown here is derived from an EMBL/GenBank/DDBJ whole genome shotgun (WGS) entry which is preliminary data.</text>
</comment>
<proteinExistence type="inferred from homology"/>
<feature type="domain" description="Aminotransferase class I/classII large" evidence="7">
    <location>
        <begin position="33"/>
        <end position="344"/>
    </location>
</feature>
<dbReference type="InterPro" id="IPR015421">
    <property type="entry name" value="PyrdxlP-dep_Trfase_major"/>
</dbReference>
<dbReference type="Gene3D" id="3.90.1150.10">
    <property type="entry name" value="Aspartate Aminotransferase, domain 1"/>
    <property type="match status" value="1"/>
</dbReference>
<comment type="similarity">
    <text evidence="2 6">Belongs to the class-I pyridoxal-phosphate-dependent aminotransferase family.</text>
</comment>
<keyword evidence="3 6" id="KW-0032">Aminotransferase</keyword>
<dbReference type="AlphaFoldDB" id="A0A4Q0XHZ5"/>
<dbReference type="InterPro" id="IPR004838">
    <property type="entry name" value="NHTrfase_class1_PyrdxlP-BS"/>
</dbReference>
<evidence type="ECO:0000256" key="2">
    <source>
        <dbReference type="ARBA" id="ARBA00007441"/>
    </source>
</evidence>
<reference evidence="8 9" key="1">
    <citation type="submission" date="2019-01" db="EMBL/GenBank/DDBJ databases">
        <title>Genome sequence of the Antarctic species Gelidibacter gilvus ACAM 158(T).</title>
        <authorList>
            <person name="Bowman J.P."/>
        </authorList>
    </citation>
    <scope>NUCLEOTIDE SEQUENCE [LARGE SCALE GENOMIC DNA]</scope>
    <source>
        <strain evidence="8 9">IC158</strain>
    </source>
</reference>
<gene>
    <name evidence="8" type="ORF">ESZ48_06915</name>
</gene>
<dbReference type="PANTHER" id="PTHR46383:SF2">
    <property type="entry name" value="AMINOTRANSFERASE"/>
    <property type="match status" value="1"/>
</dbReference>
<evidence type="ECO:0000256" key="3">
    <source>
        <dbReference type="ARBA" id="ARBA00022576"/>
    </source>
</evidence>
<dbReference type="OrthoDB" id="9802328at2"/>
<dbReference type="PROSITE" id="PS00105">
    <property type="entry name" value="AA_TRANSFER_CLASS_1"/>
    <property type="match status" value="1"/>
</dbReference>
<dbReference type="InterPro" id="IPR004839">
    <property type="entry name" value="Aminotransferase_I/II_large"/>
</dbReference>
<dbReference type="Pfam" id="PF00155">
    <property type="entry name" value="Aminotran_1_2"/>
    <property type="match status" value="1"/>
</dbReference>
<dbReference type="RefSeq" id="WP_129016612.1">
    <property type="nucleotide sequence ID" value="NZ_SDDZ01000003.1"/>
</dbReference>
<evidence type="ECO:0000256" key="4">
    <source>
        <dbReference type="ARBA" id="ARBA00022679"/>
    </source>
</evidence>
<dbReference type="InterPro" id="IPR015424">
    <property type="entry name" value="PyrdxlP-dep_Trfase"/>
</dbReference>
<evidence type="ECO:0000259" key="7">
    <source>
        <dbReference type="Pfam" id="PF00155"/>
    </source>
</evidence>
<dbReference type="GO" id="GO:0006520">
    <property type="term" value="P:amino acid metabolic process"/>
    <property type="evidence" value="ECO:0007669"/>
    <property type="project" value="InterPro"/>
</dbReference>
<comment type="cofactor">
    <cofactor evidence="1 6">
        <name>pyridoxal 5'-phosphate</name>
        <dbReference type="ChEBI" id="CHEBI:597326"/>
    </cofactor>
</comment>
<keyword evidence="9" id="KW-1185">Reference proteome</keyword>
<dbReference type="EC" id="2.6.1.-" evidence="6"/>